<dbReference type="Proteomes" id="UP001497525">
    <property type="component" value="Unassembled WGS sequence"/>
</dbReference>
<protein>
    <submittedName>
        <fullName evidence="1">Uncharacterized protein</fullName>
    </submittedName>
</protein>
<evidence type="ECO:0000313" key="1">
    <source>
        <dbReference type="EMBL" id="CAL5140183.1"/>
    </source>
</evidence>
<gene>
    <name evidence="1" type="ORF">CDAUBV1_LOCUS15358</name>
</gene>
<sequence length="188" mass="20792">MQMHSNASLLRKHRNLDCGSGCLICTPRSVEAEHLHHSLLDTADSILWRLITTGITTPFMQRVYEPLIVQGLIIISANAFNPAADPPYSYISMAGDFGLSESGWRTNCALINTGFLFALLVARKKQPADVPLRLRDTLNLIFTLNMHFTGYSVPAALFLTATTGWPAAALQCPQLGTLTSTRYLYQHQ</sequence>
<name>A0AAV2TTM6_CALDB</name>
<evidence type="ECO:0000313" key="2">
    <source>
        <dbReference type="Proteomes" id="UP001497525"/>
    </source>
</evidence>
<accession>A0AAV2TTM6</accession>
<dbReference type="EMBL" id="CAXLJL010000711">
    <property type="protein sequence ID" value="CAL5140183.1"/>
    <property type="molecule type" value="Genomic_DNA"/>
</dbReference>
<proteinExistence type="predicted"/>
<organism evidence="1 2">
    <name type="scientific">Calicophoron daubneyi</name>
    <name type="common">Rumen fluke</name>
    <name type="synonym">Paramphistomum daubneyi</name>
    <dbReference type="NCBI Taxonomy" id="300641"/>
    <lineage>
        <taxon>Eukaryota</taxon>
        <taxon>Metazoa</taxon>
        <taxon>Spiralia</taxon>
        <taxon>Lophotrochozoa</taxon>
        <taxon>Platyhelminthes</taxon>
        <taxon>Trematoda</taxon>
        <taxon>Digenea</taxon>
        <taxon>Plagiorchiida</taxon>
        <taxon>Pronocephalata</taxon>
        <taxon>Paramphistomoidea</taxon>
        <taxon>Paramphistomidae</taxon>
        <taxon>Calicophoron</taxon>
    </lineage>
</organism>
<dbReference type="AlphaFoldDB" id="A0AAV2TTM6"/>
<reference evidence="1" key="1">
    <citation type="submission" date="2024-06" db="EMBL/GenBank/DDBJ databases">
        <authorList>
            <person name="Liu X."/>
            <person name="Lenzi L."/>
            <person name="Haldenby T S."/>
            <person name="Uol C."/>
        </authorList>
    </citation>
    <scope>NUCLEOTIDE SEQUENCE</scope>
</reference>
<comment type="caution">
    <text evidence="1">The sequence shown here is derived from an EMBL/GenBank/DDBJ whole genome shotgun (WGS) entry which is preliminary data.</text>
</comment>